<evidence type="ECO:0000313" key="6">
    <source>
        <dbReference type="EMBL" id="SNY43992.1"/>
    </source>
</evidence>
<dbReference type="Gene3D" id="3.40.50.2300">
    <property type="match status" value="2"/>
</dbReference>
<dbReference type="PANTHER" id="PTHR30146">
    <property type="entry name" value="LACI-RELATED TRANSCRIPTIONAL REPRESSOR"/>
    <property type="match status" value="1"/>
</dbReference>
<dbReference type="Gene3D" id="1.10.260.40">
    <property type="entry name" value="lambda repressor-like DNA-binding domains"/>
    <property type="match status" value="1"/>
</dbReference>
<feature type="domain" description="HTH cro/C1-type" evidence="5">
    <location>
        <begin position="1"/>
        <end position="43"/>
    </location>
</feature>
<organism evidence="6 7">
    <name type="scientific">Orenia metallireducens</name>
    <dbReference type="NCBI Taxonomy" id="1413210"/>
    <lineage>
        <taxon>Bacteria</taxon>
        <taxon>Bacillati</taxon>
        <taxon>Bacillota</taxon>
        <taxon>Clostridia</taxon>
        <taxon>Halanaerobiales</taxon>
        <taxon>Halobacteroidaceae</taxon>
        <taxon>Orenia</taxon>
    </lineage>
</organism>
<feature type="domain" description="HTH lacI-type" evidence="4">
    <location>
        <begin position="1"/>
        <end position="53"/>
    </location>
</feature>
<evidence type="ECO:0000256" key="3">
    <source>
        <dbReference type="ARBA" id="ARBA00023163"/>
    </source>
</evidence>
<name>A0A285I7M1_9FIRM</name>
<dbReference type="InterPro" id="IPR010982">
    <property type="entry name" value="Lambda_DNA-bd_dom_sf"/>
</dbReference>
<dbReference type="Pfam" id="PF13377">
    <property type="entry name" value="Peripla_BP_3"/>
    <property type="match status" value="1"/>
</dbReference>
<dbReference type="SUPFAM" id="SSF53822">
    <property type="entry name" value="Periplasmic binding protein-like I"/>
    <property type="match status" value="1"/>
</dbReference>
<keyword evidence="3" id="KW-0804">Transcription</keyword>
<evidence type="ECO:0000313" key="7">
    <source>
        <dbReference type="Proteomes" id="UP000219573"/>
    </source>
</evidence>
<gene>
    <name evidence="6" type="ORF">SAMN06265827_13319</name>
</gene>
<reference evidence="7" key="1">
    <citation type="submission" date="2017-09" db="EMBL/GenBank/DDBJ databases">
        <authorList>
            <person name="Varghese N."/>
            <person name="Submissions S."/>
        </authorList>
    </citation>
    <scope>NUCLEOTIDE SEQUENCE [LARGE SCALE GENOMIC DNA]</scope>
    <source>
        <strain evidence="7">MSL47</strain>
    </source>
</reference>
<dbReference type="CDD" id="cd01392">
    <property type="entry name" value="HTH_LacI"/>
    <property type="match status" value="1"/>
</dbReference>
<dbReference type="InterPro" id="IPR000843">
    <property type="entry name" value="HTH_LacI"/>
</dbReference>
<evidence type="ECO:0000256" key="1">
    <source>
        <dbReference type="ARBA" id="ARBA00023015"/>
    </source>
</evidence>
<dbReference type="InterPro" id="IPR028082">
    <property type="entry name" value="Peripla_BP_I"/>
</dbReference>
<dbReference type="Proteomes" id="UP000219573">
    <property type="component" value="Unassembled WGS sequence"/>
</dbReference>
<dbReference type="CDD" id="cd06294">
    <property type="entry name" value="PBP1_MalR-like"/>
    <property type="match status" value="1"/>
</dbReference>
<dbReference type="SMART" id="SM00354">
    <property type="entry name" value="HTH_LACI"/>
    <property type="match status" value="1"/>
</dbReference>
<dbReference type="EMBL" id="OBDZ01000033">
    <property type="protein sequence ID" value="SNY43992.1"/>
    <property type="molecule type" value="Genomic_DNA"/>
</dbReference>
<evidence type="ECO:0000259" key="4">
    <source>
        <dbReference type="PROSITE" id="PS50932"/>
    </source>
</evidence>
<keyword evidence="2" id="KW-0238">DNA-binding</keyword>
<evidence type="ECO:0000259" key="5">
    <source>
        <dbReference type="PROSITE" id="PS50943"/>
    </source>
</evidence>
<dbReference type="SUPFAM" id="SSF47413">
    <property type="entry name" value="lambda repressor-like DNA-binding domains"/>
    <property type="match status" value="1"/>
</dbReference>
<protein>
    <submittedName>
        <fullName evidence="6">Transcriptional regulator, LacI family</fullName>
    </submittedName>
</protein>
<sequence length="337" mass="38235">MKDVAKLAGVSASTVSRVISNDSRISNKTKKKVLKIMEELNYYPNTIARSLANNKTDTIGVIMPSYKEDIFINPFFQKALKGISLIASQHFFDILIVTNHKEESDVDVLKRIIKGKRVDGLILTRPKEDDGGIKFLKENNVPFVLIGSCLEYDDIPSVDNDNEQASYDLTALLIKKGRNKITFIGGELDSVVMKDRYKGYLRALKDYNIPFDEDYFISDKFLEKSGYYLTSRLMSLHNNLDAIIVADDLMSLGALKRLKEGEKQVPEDIMLASFNNSMLAKYANPSITSIEINSIELGRRACQKLFDIFEEKSRENKEIIDYKIIERESTSLKKGVN</sequence>
<dbReference type="STRING" id="1413210.U472_01920"/>
<dbReference type="Pfam" id="PF00356">
    <property type="entry name" value="LacI"/>
    <property type="match status" value="1"/>
</dbReference>
<keyword evidence="1" id="KW-0805">Transcription regulation</keyword>
<dbReference type="PROSITE" id="PS50932">
    <property type="entry name" value="HTH_LACI_2"/>
    <property type="match status" value="1"/>
</dbReference>
<evidence type="ECO:0000256" key="2">
    <source>
        <dbReference type="ARBA" id="ARBA00023125"/>
    </source>
</evidence>
<dbReference type="InterPro" id="IPR046335">
    <property type="entry name" value="LacI/GalR-like_sensor"/>
</dbReference>
<proteinExistence type="predicted"/>
<accession>A0A285I7M1</accession>
<keyword evidence="7" id="KW-1185">Reference proteome</keyword>
<dbReference type="GO" id="GO:0003700">
    <property type="term" value="F:DNA-binding transcription factor activity"/>
    <property type="evidence" value="ECO:0007669"/>
    <property type="project" value="TreeGrafter"/>
</dbReference>
<dbReference type="PANTHER" id="PTHR30146:SF109">
    <property type="entry name" value="HTH-TYPE TRANSCRIPTIONAL REGULATOR GALS"/>
    <property type="match status" value="1"/>
</dbReference>
<dbReference type="InterPro" id="IPR001387">
    <property type="entry name" value="Cro/C1-type_HTH"/>
</dbReference>
<dbReference type="PROSITE" id="PS50943">
    <property type="entry name" value="HTH_CROC1"/>
    <property type="match status" value="1"/>
</dbReference>
<dbReference type="GO" id="GO:0000976">
    <property type="term" value="F:transcription cis-regulatory region binding"/>
    <property type="evidence" value="ECO:0007669"/>
    <property type="project" value="TreeGrafter"/>
</dbReference>
<dbReference type="AlphaFoldDB" id="A0A285I7M1"/>
<dbReference type="PROSITE" id="PS00356">
    <property type="entry name" value="HTH_LACI_1"/>
    <property type="match status" value="1"/>
</dbReference>